<dbReference type="InterPro" id="IPR001789">
    <property type="entry name" value="Sig_transdc_resp-reg_receiver"/>
</dbReference>
<dbReference type="InterPro" id="IPR036097">
    <property type="entry name" value="HisK_dim/P_sf"/>
</dbReference>
<dbReference type="SMART" id="SM00388">
    <property type="entry name" value="HisKA"/>
    <property type="match status" value="1"/>
</dbReference>
<dbReference type="FunCoup" id="A0A146G842">
    <property type="interactions" value="149"/>
</dbReference>
<reference evidence="10" key="1">
    <citation type="journal article" date="2017" name="Genome Announc.">
        <title>Draft Genome Sequence of Terrimicrobium sacchariphilum NM-5T, a Facultative Anaerobic Soil Bacterium of the Class Spartobacteria.</title>
        <authorList>
            <person name="Qiu Y.L."/>
            <person name="Tourlousse D.M."/>
            <person name="Matsuura N."/>
            <person name="Ohashi A."/>
            <person name="Sekiguchi Y."/>
        </authorList>
    </citation>
    <scope>NUCLEOTIDE SEQUENCE [LARGE SCALE GENOMIC DNA]</scope>
    <source>
        <strain evidence="10">NM-5</strain>
    </source>
</reference>
<proteinExistence type="predicted"/>
<evidence type="ECO:0000256" key="3">
    <source>
        <dbReference type="ARBA" id="ARBA00022553"/>
    </source>
</evidence>
<dbReference type="Pfam" id="PF00512">
    <property type="entry name" value="HisKA"/>
    <property type="match status" value="1"/>
</dbReference>
<evidence type="ECO:0000259" key="7">
    <source>
        <dbReference type="PROSITE" id="PS50109"/>
    </source>
</evidence>
<dbReference type="Gene3D" id="3.40.50.2300">
    <property type="match status" value="1"/>
</dbReference>
<evidence type="ECO:0000259" key="8">
    <source>
        <dbReference type="PROSITE" id="PS50110"/>
    </source>
</evidence>
<dbReference type="PROSITE" id="PS50109">
    <property type="entry name" value="HIS_KIN"/>
    <property type="match status" value="1"/>
</dbReference>
<dbReference type="GO" id="GO:0000155">
    <property type="term" value="F:phosphorelay sensor kinase activity"/>
    <property type="evidence" value="ECO:0007669"/>
    <property type="project" value="InterPro"/>
</dbReference>
<dbReference type="CDD" id="cd00082">
    <property type="entry name" value="HisKA"/>
    <property type="match status" value="1"/>
</dbReference>
<evidence type="ECO:0000313" key="9">
    <source>
        <dbReference type="EMBL" id="GAT33875.1"/>
    </source>
</evidence>
<evidence type="ECO:0000256" key="4">
    <source>
        <dbReference type="ARBA" id="ARBA00022679"/>
    </source>
</evidence>
<feature type="domain" description="Response regulatory" evidence="8">
    <location>
        <begin position="272"/>
        <end position="388"/>
    </location>
</feature>
<dbReference type="PRINTS" id="PR00344">
    <property type="entry name" value="BCTRLSENSOR"/>
</dbReference>
<keyword evidence="3 6" id="KW-0597">Phosphoprotein</keyword>
<dbReference type="InterPro" id="IPR003594">
    <property type="entry name" value="HATPase_dom"/>
</dbReference>
<dbReference type="SUPFAM" id="SSF55874">
    <property type="entry name" value="ATPase domain of HSP90 chaperone/DNA topoisomerase II/histidine kinase"/>
    <property type="match status" value="1"/>
</dbReference>
<dbReference type="Proteomes" id="UP000076023">
    <property type="component" value="Unassembled WGS sequence"/>
</dbReference>
<keyword evidence="4" id="KW-0808">Transferase</keyword>
<dbReference type="PROSITE" id="PS50110">
    <property type="entry name" value="RESPONSE_REGULATORY"/>
    <property type="match status" value="1"/>
</dbReference>
<feature type="domain" description="Histidine kinase" evidence="7">
    <location>
        <begin position="41"/>
        <end position="259"/>
    </location>
</feature>
<organism evidence="9 10">
    <name type="scientific">Terrimicrobium sacchariphilum</name>
    <dbReference type="NCBI Taxonomy" id="690879"/>
    <lineage>
        <taxon>Bacteria</taxon>
        <taxon>Pseudomonadati</taxon>
        <taxon>Verrucomicrobiota</taxon>
        <taxon>Terrimicrobiia</taxon>
        <taxon>Terrimicrobiales</taxon>
        <taxon>Terrimicrobiaceae</taxon>
        <taxon>Terrimicrobium</taxon>
    </lineage>
</organism>
<dbReference type="Gene3D" id="3.30.565.10">
    <property type="entry name" value="Histidine kinase-like ATPase, C-terminal domain"/>
    <property type="match status" value="1"/>
</dbReference>
<sequence length="393" mass="42612">MPAAIDSCVVFPEAATTFMKSPIDPNIIPLDQKYRDEFLGVLAHELRNPLAPLRNGLEIIRRSQSDPKIVHEALEVMDRQLQQLSGLIDGLVEASNLRQGLVELKVETLNIGSIIEESVKSIGARLAEGGPKLIFTPLAEPLLVEGDPKRIRQILVNLIENAVKYTGRDGCIEVDAHGESGEVEISVKDDGIGIPQEKLGEIFELFSKADHSLERGQDGLGLGLSIVRGLVELHGGSVEAHSVGPGAGSQFIVRLPQATSGVDSPRISEKRRVLVVDDNRDCASSLAMMLGIMGFETETAADGVEALRTAAAYRPDAIFLDIAMPKLNGYDVCKVIREQAWGKDPVVIALTGWGQNDDIERSREAGFDHHLVKPIELASLEPIVREIKAVHSA</sequence>
<dbReference type="PANTHER" id="PTHR43547:SF2">
    <property type="entry name" value="HYBRID SIGNAL TRANSDUCTION HISTIDINE KINASE C"/>
    <property type="match status" value="1"/>
</dbReference>
<protein>
    <recommendedName>
        <fullName evidence="2">histidine kinase</fullName>
        <ecNumber evidence="2">2.7.13.3</ecNumber>
    </recommendedName>
</protein>
<dbReference type="SUPFAM" id="SSF52172">
    <property type="entry name" value="CheY-like"/>
    <property type="match status" value="1"/>
</dbReference>
<dbReference type="InterPro" id="IPR003661">
    <property type="entry name" value="HisK_dim/P_dom"/>
</dbReference>
<dbReference type="EC" id="2.7.13.3" evidence="2"/>
<gene>
    <name evidence="9" type="ORF">TSACC_22295</name>
</gene>
<dbReference type="PANTHER" id="PTHR43547">
    <property type="entry name" value="TWO-COMPONENT HISTIDINE KINASE"/>
    <property type="match status" value="1"/>
</dbReference>
<dbReference type="InParanoid" id="A0A146G842"/>
<dbReference type="OrthoDB" id="9809348at2"/>
<dbReference type="FunFam" id="3.30.565.10:FF:000006">
    <property type="entry name" value="Sensor histidine kinase WalK"/>
    <property type="match status" value="1"/>
</dbReference>
<dbReference type="InterPro" id="IPR004358">
    <property type="entry name" value="Sig_transdc_His_kin-like_C"/>
</dbReference>
<evidence type="ECO:0000313" key="10">
    <source>
        <dbReference type="Proteomes" id="UP000076023"/>
    </source>
</evidence>
<comment type="caution">
    <text evidence="9">The sequence shown here is derived from an EMBL/GenBank/DDBJ whole genome shotgun (WGS) entry which is preliminary data.</text>
</comment>
<dbReference type="Pfam" id="PF00072">
    <property type="entry name" value="Response_reg"/>
    <property type="match status" value="1"/>
</dbReference>
<dbReference type="SMART" id="SM00387">
    <property type="entry name" value="HATPase_c"/>
    <property type="match status" value="1"/>
</dbReference>
<dbReference type="STRING" id="690879.TSACC_22295"/>
<dbReference type="EMBL" id="BDCO01000002">
    <property type="protein sequence ID" value="GAT33875.1"/>
    <property type="molecule type" value="Genomic_DNA"/>
</dbReference>
<comment type="catalytic activity">
    <reaction evidence="1">
        <text>ATP + protein L-histidine = ADP + protein N-phospho-L-histidine.</text>
        <dbReference type="EC" id="2.7.13.3"/>
    </reaction>
</comment>
<dbReference type="SMART" id="SM00448">
    <property type="entry name" value="REC"/>
    <property type="match status" value="1"/>
</dbReference>
<keyword evidence="5 9" id="KW-0418">Kinase</keyword>
<evidence type="ECO:0000256" key="2">
    <source>
        <dbReference type="ARBA" id="ARBA00012438"/>
    </source>
</evidence>
<feature type="modified residue" description="4-aspartylphosphate" evidence="6">
    <location>
        <position position="321"/>
    </location>
</feature>
<evidence type="ECO:0000256" key="5">
    <source>
        <dbReference type="ARBA" id="ARBA00022777"/>
    </source>
</evidence>
<evidence type="ECO:0000256" key="1">
    <source>
        <dbReference type="ARBA" id="ARBA00000085"/>
    </source>
</evidence>
<dbReference type="InterPro" id="IPR036890">
    <property type="entry name" value="HATPase_C_sf"/>
</dbReference>
<dbReference type="AlphaFoldDB" id="A0A146G842"/>
<dbReference type="InterPro" id="IPR005467">
    <property type="entry name" value="His_kinase_dom"/>
</dbReference>
<evidence type="ECO:0000256" key="6">
    <source>
        <dbReference type="PROSITE-ProRule" id="PRU00169"/>
    </source>
</evidence>
<name>A0A146G842_TERSA</name>
<dbReference type="Gene3D" id="1.10.287.130">
    <property type="match status" value="1"/>
</dbReference>
<dbReference type="SUPFAM" id="SSF47384">
    <property type="entry name" value="Homodimeric domain of signal transducing histidine kinase"/>
    <property type="match status" value="1"/>
</dbReference>
<dbReference type="Pfam" id="PF02518">
    <property type="entry name" value="HATPase_c"/>
    <property type="match status" value="1"/>
</dbReference>
<dbReference type="CDD" id="cd17580">
    <property type="entry name" value="REC_2_DhkD-like"/>
    <property type="match status" value="1"/>
</dbReference>
<dbReference type="InterPro" id="IPR011006">
    <property type="entry name" value="CheY-like_superfamily"/>
</dbReference>
<accession>A0A146G842</accession>
<keyword evidence="10" id="KW-1185">Reference proteome</keyword>